<dbReference type="CDD" id="cd16015">
    <property type="entry name" value="LTA_synthase"/>
    <property type="match status" value="1"/>
</dbReference>
<comment type="caution">
    <text evidence="9">The sequence shown here is derived from an EMBL/GenBank/DDBJ whole genome shotgun (WGS) entry which is preliminary data.</text>
</comment>
<dbReference type="Pfam" id="PF00884">
    <property type="entry name" value="Sulfatase"/>
    <property type="match status" value="1"/>
</dbReference>
<reference evidence="9 10" key="1">
    <citation type="submission" date="2018-10" db="EMBL/GenBank/DDBJ databases">
        <title>Streptococcus hillyeri sp. nov., isolated from equine tracheal sample.</title>
        <authorList>
            <person name="Macfadyen A.C."/>
            <person name="Waller A."/>
            <person name="Paterson G.K."/>
        </authorList>
    </citation>
    <scope>NUCLEOTIDE SEQUENCE [LARGE SCALE GENOMIC DNA]</scope>
    <source>
        <strain evidence="9 10">28462</strain>
    </source>
</reference>
<evidence type="ECO:0000256" key="4">
    <source>
        <dbReference type="ARBA" id="ARBA00022692"/>
    </source>
</evidence>
<keyword evidence="3" id="KW-1003">Cell membrane</keyword>
<gene>
    <name evidence="9" type="ORF">EAF07_00065</name>
</gene>
<evidence type="ECO:0000256" key="1">
    <source>
        <dbReference type="ARBA" id="ARBA00004651"/>
    </source>
</evidence>
<dbReference type="GO" id="GO:0005886">
    <property type="term" value="C:plasma membrane"/>
    <property type="evidence" value="ECO:0007669"/>
    <property type="project" value="UniProtKB-SubCell"/>
</dbReference>
<proteinExistence type="predicted"/>
<dbReference type="SUPFAM" id="SSF53649">
    <property type="entry name" value="Alkaline phosphatase-like"/>
    <property type="match status" value="1"/>
</dbReference>
<evidence type="ECO:0000256" key="7">
    <source>
        <dbReference type="SAM" id="Phobius"/>
    </source>
</evidence>
<dbReference type="InterPro" id="IPR017850">
    <property type="entry name" value="Alkaline_phosphatase_core_sf"/>
</dbReference>
<dbReference type="Gene3D" id="3.40.720.10">
    <property type="entry name" value="Alkaline Phosphatase, subunit A"/>
    <property type="match status" value="1"/>
</dbReference>
<protein>
    <submittedName>
        <fullName evidence="9">LTA synthase family protein</fullName>
    </submittedName>
</protein>
<organism evidence="9 10">
    <name type="scientific">Streptococcus hillyeri</name>
    <dbReference type="NCBI Taxonomy" id="2282420"/>
    <lineage>
        <taxon>Bacteria</taxon>
        <taxon>Bacillati</taxon>
        <taxon>Bacillota</taxon>
        <taxon>Bacilli</taxon>
        <taxon>Lactobacillales</taxon>
        <taxon>Streptococcaceae</taxon>
        <taxon>Streptococcus</taxon>
    </lineage>
</organism>
<dbReference type="OrthoDB" id="9762324at2"/>
<feature type="transmembrane region" description="Helical" evidence="7">
    <location>
        <begin position="146"/>
        <end position="164"/>
    </location>
</feature>
<evidence type="ECO:0000256" key="6">
    <source>
        <dbReference type="ARBA" id="ARBA00023136"/>
    </source>
</evidence>
<dbReference type="Proteomes" id="UP000279194">
    <property type="component" value="Unassembled WGS sequence"/>
</dbReference>
<keyword evidence="4 7" id="KW-0812">Transmembrane</keyword>
<sequence>MASRRVKRIPLKETIAERYLDISIVLKYTISIILSVLVLMSSENMMLFWVNILELVIIFLISNVVIVKYNVFGNFLNAILIFLFNIEQGIYVFGGTYLSSVMLSNIDSLAALSGKIWVYSIGAIGIIAISLLPIKKLEIPKRYTSIALLLLFINEISLISGMPIENRTSPYFNFYNLYQEKLENYRIAKQIASLPDVTKEFFKPEVADVIEKSTTINDKPNIILIFTEGLSQGIIDHKQNIMPKIKKVQQESINFTNYYNHTFATYRGLIGQLYSGYQFDNYDSNNLISIESILKNEGYSTTFINSEPSNKTFTKYLNSLGFDNISTLEDGRKGLSDTVSDKQMYQLLLDEAQDKFEKKKPFFISMYTFGTHISMDSVDKKFGDGKNATLNKYYDLDYQFGEFFNKFVNSSVSDNTILVFTTDHGTYVDDSYQDVFESRSHGSLDQVPFFIYSKKVKPAVVDVNGRNSLNLAPTILDFIDISSPNYFLGSSLFSEAAASDFEYVFNSENDYLITKDNRIEFLKDDEKEEIVKQIEKYFAANQQVPEGR</sequence>
<evidence type="ECO:0000256" key="2">
    <source>
        <dbReference type="ARBA" id="ARBA00004936"/>
    </source>
</evidence>
<comment type="subcellular location">
    <subcellularLocation>
        <location evidence="1">Cell membrane</location>
        <topology evidence="1">Multi-pass membrane protein</topology>
    </subcellularLocation>
</comment>
<evidence type="ECO:0000256" key="5">
    <source>
        <dbReference type="ARBA" id="ARBA00022989"/>
    </source>
</evidence>
<evidence type="ECO:0000313" key="10">
    <source>
        <dbReference type="Proteomes" id="UP000279194"/>
    </source>
</evidence>
<accession>A0A3L9DXW2</accession>
<feature type="domain" description="Sulfatase N-terminal" evidence="8">
    <location>
        <begin position="220"/>
        <end position="480"/>
    </location>
</feature>
<feature type="transmembrane region" description="Helical" evidence="7">
    <location>
        <begin position="74"/>
        <end position="96"/>
    </location>
</feature>
<dbReference type="PANTHER" id="PTHR47371">
    <property type="entry name" value="LIPOTEICHOIC ACID SYNTHASE"/>
    <property type="match status" value="1"/>
</dbReference>
<keyword evidence="6 7" id="KW-0472">Membrane</keyword>
<dbReference type="InterPro" id="IPR050448">
    <property type="entry name" value="OpgB/LTA_synthase_biosynth"/>
</dbReference>
<evidence type="ECO:0000259" key="8">
    <source>
        <dbReference type="Pfam" id="PF00884"/>
    </source>
</evidence>
<dbReference type="RefSeq" id="WP_121834265.1">
    <property type="nucleotide sequence ID" value="NZ_CP163513.1"/>
</dbReference>
<evidence type="ECO:0000313" key="9">
    <source>
        <dbReference type="EMBL" id="RLY05134.1"/>
    </source>
</evidence>
<comment type="pathway">
    <text evidence="2">Cell wall biogenesis; lipoteichoic acid biosynthesis.</text>
</comment>
<feature type="transmembrane region" description="Helical" evidence="7">
    <location>
        <begin position="20"/>
        <end position="40"/>
    </location>
</feature>
<feature type="transmembrane region" description="Helical" evidence="7">
    <location>
        <begin position="116"/>
        <end position="134"/>
    </location>
</feature>
<evidence type="ECO:0000256" key="3">
    <source>
        <dbReference type="ARBA" id="ARBA00022475"/>
    </source>
</evidence>
<dbReference type="EMBL" id="RCVM01000001">
    <property type="protein sequence ID" value="RLY05134.1"/>
    <property type="molecule type" value="Genomic_DNA"/>
</dbReference>
<dbReference type="PANTHER" id="PTHR47371:SF3">
    <property type="entry name" value="PHOSPHOGLYCEROL TRANSFERASE I"/>
    <property type="match status" value="1"/>
</dbReference>
<dbReference type="InterPro" id="IPR000917">
    <property type="entry name" value="Sulfatase_N"/>
</dbReference>
<name>A0A3L9DXW2_9STRE</name>
<feature type="transmembrane region" description="Helical" evidence="7">
    <location>
        <begin position="46"/>
        <end position="67"/>
    </location>
</feature>
<keyword evidence="10" id="KW-1185">Reference proteome</keyword>
<keyword evidence="5 7" id="KW-1133">Transmembrane helix</keyword>
<dbReference type="AlphaFoldDB" id="A0A3L9DXW2"/>